<protein>
    <submittedName>
        <fullName evidence="1">Uncharacterized protein</fullName>
    </submittedName>
</protein>
<sequence length="118" mass="13050">MSSIITFVSLLACFRPRADDIEAQLAGAKEANADDVADLLPQMARLEGRPLRSKFLFNWGFTLCPGFGTPASGAYGAPKFLLSPGCGPSRSTREGYSSTREQRRWNTRWRVLSRFGFA</sequence>
<name>A0A1C7MNB2_GRIFR</name>
<evidence type="ECO:0000313" key="2">
    <source>
        <dbReference type="Proteomes" id="UP000092993"/>
    </source>
</evidence>
<organism evidence="1 2">
    <name type="scientific">Grifola frondosa</name>
    <name type="common">Maitake</name>
    <name type="synonym">Polyporus frondosus</name>
    <dbReference type="NCBI Taxonomy" id="5627"/>
    <lineage>
        <taxon>Eukaryota</taxon>
        <taxon>Fungi</taxon>
        <taxon>Dikarya</taxon>
        <taxon>Basidiomycota</taxon>
        <taxon>Agaricomycotina</taxon>
        <taxon>Agaricomycetes</taxon>
        <taxon>Polyporales</taxon>
        <taxon>Grifolaceae</taxon>
        <taxon>Grifola</taxon>
    </lineage>
</organism>
<dbReference type="AlphaFoldDB" id="A0A1C7MNB2"/>
<dbReference type="EMBL" id="LUGG01000002">
    <property type="protein sequence ID" value="OBZ78351.1"/>
    <property type="molecule type" value="Genomic_DNA"/>
</dbReference>
<evidence type="ECO:0000313" key="1">
    <source>
        <dbReference type="EMBL" id="OBZ78351.1"/>
    </source>
</evidence>
<dbReference type="Proteomes" id="UP000092993">
    <property type="component" value="Unassembled WGS sequence"/>
</dbReference>
<keyword evidence="2" id="KW-1185">Reference proteome</keyword>
<gene>
    <name evidence="1" type="ORF">A0H81_02464</name>
</gene>
<comment type="caution">
    <text evidence="1">The sequence shown here is derived from an EMBL/GenBank/DDBJ whole genome shotgun (WGS) entry which is preliminary data.</text>
</comment>
<accession>A0A1C7MNB2</accession>
<reference evidence="1 2" key="1">
    <citation type="submission" date="2016-03" db="EMBL/GenBank/DDBJ databases">
        <title>Whole genome sequencing of Grifola frondosa 9006-11.</title>
        <authorList>
            <person name="Min B."/>
            <person name="Park H."/>
            <person name="Kim J.-G."/>
            <person name="Cho H."/>
            <person name="Oh Y.-L."/>
            <person name="Kong W.-S."/>
            <person name="Choi I.-G."/>
        </authorList>
    </citation>
    <scope>NUCLEOTIDE SEQUENCE [LARGE SCALE GENOMIC DNA]</scope>
    <source>
        <strain evidence="1 2">9006-11</strain>
    </source>
</reference>
<proteinExistence type="predicted"/>